<keyword evidence="2" id="KW-1185">Reference proteome</keyword>
<evidence type="ECO:0000313" key="2">
    <source>
        <dbReference type="Proteomes" id="UP000688137"/>
    </source>
</evidence>
<sequence length="109" mass="13315">MKITLIKFIIITNILNSRSQFMLNFPSKLKKLINQYISKIELLKAIQKIDLYICINQIKYQKKTLYKNRMMYKEQIKHPFLKPQIIQMNIILFNHQLFKLRSQKKELEK</sequence>
<evidence type="ECO:0000313" key="1">
    <source>
        <dbReference type="EMBL" id="CAD8072107.1"/>
    </source>
</evidence>
<protein>
    <submittedName>
        <fullName evidence="1">Uncharacterized protein</fullName>
    </submittedName>
</protein>
<organism evidence="1 2">
    <name type="scientific">Paramecium primaurelia</name>
    <dbReference type="NCBI Taxonomy" id="5886"/>
    <lineage>
        <taxon>Eukaryota</taxon>
        <taxon>Sar</taxon>
        <taxon>Alveolata</taxon>
        <taxon>Ciliophora</taxon>
        <taxon>Intramacronucleata</taxon>
        <taxon>Oligohymenophorea</taxon>
        <taxon>Peniculida</taxon>
        <taxon>Parameciidae</taxon>
        <taxon>Paramecium</taxon>
    </lineage>
</organism>
<dbReference type="EMBL" id="CAJJDM010000048">
    <property type="protein sequence ID" value="CAD8072107.1"/>
    <property type="molecule type" value="Genomic_DNA"/>
</dbReference>
<gene>
    <name evidence="1" type="ORF">PPRIM_AZ9-3.1.T0480219</name>
</gene>
<reference evidence="1" key="1">
    <citation type="submission" date="2021-01" db="EMBL/GenBank/DDBJ databases">
        <authorList>
            <consortium name="Genoscope - CEA"/>
            <person name="William W."/>
        </authorList>
    </citation>
    <scope>NUCLEOTIDE SEQUENCE</scope>
</reference>
<dbReference type="AlphaFoldDB" id="A0A8S1LX69"/>
<dbReference type="Proteomes" id="UP000688137">
    <property type="component" value="Unassembled WGS sequence"/>
</dbReference>
<proteinExistence type="predicted"/>
<name>A0A8S1LX69_PARPR</name>
<comment type="caution">
    <text evidence="1">The sequence shown here is derived from an EMBL/GenBank/DDBJ whole genome shotgun (WGS) entry which is preliminary data.</text>
</comment>
<accession>A0A8S1LX69</accession>